<sequence length="197" mass="22559">MFGKANNSNSQGENAREYEYEKEKQTEKQSIGKNKEFIFKYSQDEKLRQKLKTPRSRAYMEALSMIDLLSATDEEIIEKLQSEMDEDTLEEISEMSAEEIIAEIMTSVREELETAIEEAGEQLVGVLSKCYISGCDVHAIDQYGNIIEHYKITEGLPTPLDKGRELFHKNPNCKCVEVYTGFAMIVDEDSTVTEVRF</sequence>
<protein>
    <submittedName>
        <fullName evidence="3">Uncharacterized protein</fullName>
    </submittedName>
</protein>
<organism evidence="3 4">
    <name type="scientific">Ruminococcus albus 8</name>
    <dbReference type="NCBI Taxonomy" id="246199"/>
    <lineage>
        <taxon>Bacteria</taxon>
        <taxon>Bacillati</taxon>
        <taxon>Bacillota</taxon>
        <taxon>Clostridia</taxon>
        <taxon>Eubacteriales</taxon>
        <taxon>Oscillospiraceae</taxon>
        <taxon>Ruminococcus</taxon>
    </lineage>
</organism>
<dbReference type="OrthoDB" id="2083004at2"/>
<keyword evidence="1" id="KW-0175">Coiled coil</keyword>
<reference evidence="3 4" key="1">
    <citation type="submission" date="2011-02" db="EMBL/GenBank/DDBJ databases">
        <authorList>
            <person name="Nelson K.E."/>
            <person name="Sutton G."/>
            <person name="Torralba M."/>
            <person name="Durkin S."/>
            <person name="Harkins D."/>
            <person name="Montgomery R."/>
            <person name="Ziemer C."/>
            <person name="Klaassens E."/>
            <person name="Ocuiv P."/>
            <person name="Morrison M."/>
        </authorList>
    </citation>
    <scope>NUCLEOTIDE SEQUENCE [LARGE SCALE GENOMIC DNA]</scope>
    <source>
        <strain evidence="3 4">8</strain>
    </source>
</reference>
<comment type="caution">
    <text evidence="3">The sequence shown here is derived from an EMBL/GenBank/DDBJ whole genome shotgun (WGS) entry which is preliminary data.</text>
</comment>
<dbReference type="EMBL" id="ADKM02000098">
    <property type="protein sequence ID" value="EGC02302.1"/>
    <property type="molecule type" value="Genomic_DNA"/>
</dbReference>
<keyword evidence="4" id="KW-1185">Reference proteome</keyword>
<evidence type="ECO:0000256" key="1">
    <source>
        <dbReference type="SAM" id="Coils"/>
    </source>
</evidence>
<gene>
    <name evidence="3" type="ORF">CUS_5092</name>
</gene>
<name>E9SEH3_RUMAL</name>
<evidence type="ECO:0000256" key="2">
    <source>
        <dbReference type="SAM" id="MobiDB-lite"/>
    </source>
</evidence>
<feature type="region of interest" description="Disordered" evidence="2">
    <location>
        <begin position="1"/>
        <end position="29"/>
    </location>
</feature>
<evidence type="ECO:0000313" key="3">
    <source>
        <dbReference type="EMBL" id="EGC02302.1"/>
    </source>
</evidence>
<dbReference type="STRING" id="246199.CUS_5092"/>
<feature type="compositionally biased region" description="Polar residues" evidence="2">
    <location>
        <begin position="1"/>
        <end position="13"/>
    </location>
</feature>
<dbReference type="Proteomes" id="UP000004259">
    <property type="component" value="Unassembled WGS sequence"/>
</dbReference>
<dbReference type="RefSeq" id="WP_002851105.1">
    <property type="nucleotide sequence ID" value="NZ_ADKM02000098.1"/>
</dbReference>
<proteinExistence type="predicted"/>
<dbReference type="eggNOG" id="ENOG50309Q6">
    <property type="taxonomic scope" value="Bacteria"/>
</dbReference>
<evidence type="ECO:0000313" key="4">
    <source>
        <dbReference type="Proteomes" id="UP000004259"/>
    </source>
</evidence>
<feature type="coiled-coil region" evidence="1">
    <location>
        <begin position="102"/>
        <end position="129"/>
    </location>
</feature>
<feature type="compositionally biased region" description="Basic and acidic residues" evidence="2">
    <location>
        <begin position="14"/>
        <end position="27"/>
    </location>
</feature>
<dbReference type="AlphaFoldDB" id="E9SEH3"/>
<accession>E9SEH3</accession>